<evidence type="ECO:0000313" key="6">
    <source>
        <dbReference type="Proteomes" id="UP000253551"/>
    </source>
</evidence>
<feature type="non-terminal residue" evidence="5">
    <location>
        <position position="1"/>
    </location>
</feature>
<evidence type="ECO:0000259" key="4">
    <source>
        <dbReference type="PROSITE" id="PS50014"/>
    </source>
</evidence>
<dbReference type="PRINTS" id="PR00503">
    <property type="entry name" value="BROMODOMAIN"/>
</dbReference>
<dbReference type="EMBL" id="PJQM01000358">
    <property type="protein sequence ID" value="RCI05559.1"/>
    <property type="molecule type" value="Genomic_DNA"/>
</dbReference>
<protein>
    <recommendedName>
        <fullName evidence="4">Bromo domain-containing protein</fullName>
    </recommendedName>
</protein>
<dbReference type="GO" id="GO:0006338">
    <property type="term" value="P:chromatin remodeling"/>
    <property type="evidence" value="ECO:0007669"/>
    <property type="project" value="TreeGrafter"/>
</dbReference>
<feature type="domain" description="Bromo" evidence="4">
    <location>
        <begin position="506"/>
        <end position="578"/>
    </location>
</feature>
<keyword evidence="1 2" id="KW-0103">Bromodomain</keyword>
<feature type="domain" description="Bromo" evidence="4">
    <location>
        <begin position="618"/>
        <end position="688"/>
    </location>
</feature>
<dbReference type="SUPFAM" id="SSF47370">
    <property type="entry name" value="Bromodomain"/>
    <property type="match status" value="4"/>
</dbReference>
<feature type="region of interest" description="Disordered" evidence="3">
    <location>
        <begin position="312"/>
        <end position="337"/>
    </location>
</feature>
<dbReference type="AlphaFoldDB" id="A0A367KTN1"/>
<feature type="compositionally biased region" description="Basic residues" evidence="3">
    <location>
        <begin position="33"/>
        <end position="42"/>
    </location>
</feature>
<sequence>PQSTDEDIQESLISIQKPIIQFSKPKQLTEEKKKKKAKHTLMRAKDESHSEDAQSLHHVPSKPITPVSSPGFIQEPEKIIAIHEDPKPIAINTTPIEPTTNTITLPVKEKQRKVQLCEPDLSLNPTSAPTSKPKLKKISHGSTSEELKKCRRVLNKLNKYDCALPFVQPVDELIDGAPNYYEIIKNPMDLSLIKRRVENKEYTTFRQLEDDIHLMLNNCFTYNGPGTFVYNEGLALEAAFDKEVTNLQHNEFIKPSKPKITETFAISQPVSSPVPMIADVGQPVKIIPPIIPAQPVLPFEPEVSKRPEIPETQLIPTKRSREEVQSPVSNTSEKKTKRRTEYEKMEVIIINAMTNPHAFEFLRPVDPIRQGVPQYFTIIKKPMDLSTIQAKLKNNVYKNPLDMNEDVKLIFKNCYTFNPPDTYVYNEAKLLEESYNQDWKHYFGNYVHSSVSKTKTASIGISDEMPRKLSNKPSNQNTVLPPKPVFNPAMETNNIKKCERIIKKLWAHQASVAFHKPVDAIASGVPHYYDVVKKPMDLSTLQNHFDQDKFQTIWEFERSIRQIFWNCYGFNHFESWVVKQCEALESFFNQIWSAEFADPNCLKGEDKRVAQKIMNKLTYHDCAALFNVPVDLAALPDYAQIIKKPIDLRTIWEDLESGKYTSLKDLDQDIRLVFKNCFTYNNSGTFGYDQGKRLEKHYQKINKDLRARMSGNPPPPAPITVKRPHASNEELEPSAKIRKSFSTPIQRKFP</sequence>
<evidence type="ECO:0000256" key="1">
    <source>
        <dbReference type="ARBA" id="ARBA00023117"/>
    </source>
</evidence>
<organism evidence="5 6">
    <name type="scientific">Rhizopus stolonifer</name>
    <name type="common">Rhizopus nigricans</name>
    <dbReference type="NCBI Taxonomy" id="4846"/>
    <lineage>
        <taxon>Eukaryota</taxon>
        <taxon>Fungi</taxon>
        <taxon>Fungi incertae sedis</taxon>
        <taxon>Mucoromycota</taxon>
        <taxon>Mucoromycotina</taxon>
        <taxon>Mucoromycetes</taxon>
        <taxon>Mucorales</taxon>
        <taxon>Mucorineae</taxon>
        <taxon>Rhizopodaceae</taxon>
        <taxon>Rhizopus</taxon>
    </lineage>
</organism>
<feature type="domain" description="Bromo" evidence="4">
    <location>
        <begin position="158"/>
        <end position="230"/>
    </location>
</feature>
<dbReference type="PANTHER" id="PTHR22880">
    <property type="entry name" value="FALZ-RELATED BROMODOMAIN-CONTAINING PROTEINS"/>
    <property type="match status" value="1"/>
</dbReference>
<keyword evidence="6" id="KW-1185">Reference proteome</keyword>
<feature type="domain" description="Bromo" evidence="4">
    <location>
        <begin position="353"/>
        <end position="425"/>
    </location>
</feature>
<name>A0A367KTN1_RHIST</name>
<gene>
    <name evidence="5" type="ORF">CU098_000262</name>
</gene>
<dbReference type="PANTHER" id="PTHR22880:SF225">
    <property type="entry name" value="BROMODOMAIN-CONTAINING PROTEIN BET-1-RELATED"/>
    <property type="match status" value="1"/>
</dbReference>
<dbReference type="GO" id="GO:0006355">
    <property type="term" value="P:regulation of DNA-templated transcription"/>
    <property type="evidence" value="ECO:0007669"/>
    <property type="project" value="TreeGrafter"/>
</dbReference>
<feature type="region of interest" description="Disordered" evidence="3">
    <location>
        <begin position="120"/>
        <end position="140"/>
    </location>
</feature>
<feature type="region of interest" description="Disordered" evidence="3">
    <location>
        <begin position="23"/>
        <end position="67"/>
    </location>
</feature>
<dbReference type="SMART" id="SM00297">
    <property type="entry name" value="BROMO"/>
    <property type="match status" value="4"/>
</dbReference>
<dbReference type="Pfam" id="PF00439">
    <property type="entry name" value="Bromodomain"/>
    <property type="match status" value="4"/>
</dbReference>
<dbReference type="STRING" id="4846.A0A367KTN1"/>
<dbReference type="GO" id="GO:0000785">
    <property type="term" value="C:chromatin"/>
    <property type="evidence" value="ECO:0007669"/>
    <property type="project" value="TreeGrafter"/>
</dbReference>
<dbReference type="Proteomes" id="UP000253551">
    <property type="component" value="Unassembled WGS sequence"/>
</dbReference>
<feature type="compositionally biased region" description="Polar residues" evidence="3">
    <location>
        <begin position="740"/>
        <end position="750"/>
    </location>
</feature>
<dbReference type="PROSITE" id="PS00633">
    <property type="entry name" value="BROMODOMAIN_1"/>
    <property type="match status" value="2"/>
</dbReference>
<dbReference type="GO" id="GO:0005634">
    <property type="term" value="C:nucleus"/>
    <property type="evidence" value="ECO:0007669"/>
    <property type="project" value="TreeGrafter"/>
</dbReference>
<feature type="compositionally biased region" description="Basic and acidic residues" evidence="3">
    <location>
        <begin position="43"/>
        <end position="55"/>
    </location>
</feature>
<dbReference type="InterPro" id="IPR036427">
    <property type="entry name" value="Bromodomain-like_sf"/>
</dbReference>
<evidence type="ECO:0000313" key="5">
    <source>
        <dbReference type="EMBL" id="RCI05559.1"/>
    </source>
</evidence>
<dbReference type="PROSITE" id="PS50014">
    <property type="entry name" value="BROMODOMAIN_2"/>
    <property type="match status" value="4"/>
</dbReference>
<dbReference type="OrthoDB" id="308861at2759"/>
<feature type="region of interest" description="Disordered" evidence="3">
    <location>
        <begin position="706"/>
        <end position="750"/>
    </location>
</feature>
<reference evidence="5 6" key="1">
    <citation type="journal article" date="2018" name="G3 (Bethesda)">
        <title>Phylogenetic and Phylogenomic Definition of Rhizopus Species.</title>
        <authorList>
            <person name="Gryganskyi A.P."/>
            <person name="Golan J."/>
            <person name="Dolatabadi S."/>
            <person name="Mondo S."/>
            <person name="Robb S."/>
            <person name="Idnurm A."/>
            <person name="Muszewska A."/>
            <person name="Steczkiewicz K."/>
            <person name="Masonjones S."/>
            <person name="Liao H.L."/>
            <person name="Gajdeczka M.T."/>
            <person name="Anike F."/>
            <person name="Vuek A."/>
            <person name="Anishchenko I.M."/>
            <person name="Voigt K."/>
            <person name="de Hoog G.S."/>
            <person name="Smith M.E."/>
            <person name="Heitman J."/>
            <person name="Vilgalys R."/>
            <person name="Stajich J.E."/>
        </authorList>
    </citation>
    <scope>NUCLEOTIDE SEQUENCE [LARGE SCALE GENOMIC DNA]</scope>
    <source>
        <strain evidence="5 6">LSU 92-RS-03</strain>
    </source>
</reference>
<evidence type="ECO:0000256" key="3">
    <source>
        <dbReference type="SAM" id="MobiDB-lite"/>
    </source>
</evidence>
<comment type="caution">
    <text evidence="5">The sequence shown here is derived from an EMBL/GenBank/DDBJ whole genome shotgun (WGS) entry which is preliminary data.</text>
</comment>
<dbReference type="InterPro" id="IPR050935">
    <property type="entry name" value="Bromo_chromatin_reader"/>
</dbReference>
<dbReference type="Gene3D" id="1.20.920.10">
    <property type="entry name" value="Bromodomain-like"/>
    <property type="match status" value="4"/>
</dbReference>
<dbReference type="CDD" id="cd04369">
    <property type="entry name" value="Bromodomain"/>
    <property type="match status" value="3"/>
</dbReference>
<dbReference type="InterPro" id="IPR018359">
    <property type="entry name" value="Bromodomain_CS"/>
</dbReference>
<accession>A0A367KTN1</accession>
<dbReference type="InterPro" id="IPR001487">
    <property type="entry name" value="Bromodomain"/>
</dbReference>
<feature type="region of interest" description="Disordered" evidence="3">
    <location>
        <begin position="463"/>
        <end position="483"/>
    </location>
</feature>
<evidence type="ECO:0000256" key="2">
    <source>
        <dbReference type="PROSITE-ProRule" id="PRU00035"/>
    </source>
</evidence>
<proteinExistence type="predicted"/>